<dbReference type="InterPro" id="IPR001313">
    <property type="entry name" value="Pumilio_RNA-bd_rpt"/>
</dbReference>
<dbReference type="GO" id="GO:0005737">
    <property type="term" value="C:cytoplasm"/>
    <property type="evidence" value="ECO:0007669"/>
    <property type="project" value="UniProtKB-SubCell"/>
</dbReference>
<dbReference type="KEGG" id="rsz:108824599"/>
<evidence type="ECO:0000259" key="8">
    <source>
        <dbReference type="PROSITE" id="PS50303"/>
    </source>
</evidence>
<evidence type="ECO:0000313" key="10">
    <source>
        <dbReference type="RefSeq" id="XP_018453525.2"/>
    </source>
</evidence>
<reference evidence="9" key="1">
    <citation type="journal article" date="2019" name="Database">
        <title>The radish genome database (RadishGD): an integrated information resource for radish genomics.</title>
        <authorList>
            <person name="Yu H.J."/>
            <person name="Baek S."/>
            <person name="Lee Y.J."/>
            <person name="Cho A."/>
            <person name="Mun J.H."/>
        </authorList>
    </citation>
    <scope>NUCLEOTIDE SEQUENCE [LARGE SCALE GENOMIC DNA]</scope>
    <source>
        <strain evidence="9">cv. WK10039</strain>
    </source>
</reference>
<dbReference type="RefSeq" id="XP_018453525.2">
    <property type="nucleotide sequence ID" value="XM_018598023.2"/>
</dbReference>
<reference evidence="10" key="2">
    <citation type="submission" date="2025-08" db="UniProtKB">
        <authorList>
            <consortium name="RefSeq"/>
        </authorList>
    </citation>
    <scope>IDENTIFICATION</scope>
    <source>
        <tissue evidence="10">Leaf</tissue>
    </source>
</reference>
<proteinExistence type="predicted"/>
<dbReference type="PANTHER" id="PTHR12537:SF137">
    <property type="entry name" value="PUMILIO HOMOLOG 16-RELATED"/>
    <property type="match status" value="1"/>
</dbReference>
<dbReference type="SUPFAM" id="SSF48371">
    <property type="entry name" value="ARM repeat"/>
    <property type="match status" value="1"/>
</dbReference>
<keyword evidence="9" id="KW-1185">Reference proteome</keyword>
<evidence type="ECO:0000256" key="2">
    <source>
        <dbReference type="ARBA" id="ARBA00022490"/>
    </source>
</evidence>
<keyword evidence="4" id="KW-0810">Translation regulation</keyword>
<dbReference type="PROSITE" id="PS50302">
    <property type="entry name" value="PUM"/>
    <property type="match status" value="1"/>
</dbReference>
<evidence type="ECO:0000256" key="6">
    <source>
        <dbReference type="PROSITE-ProRule" id="PRU00317"/>
    </source>
</evidence>
<dbReference type="OrthoDB" id="668540at2759"/>
<evidence type="ECO:0000256" key="5">
    <source>
        <dbReference type="ARBA" id="ARBA00022884"/>
    </source>
</evidence>
<accession>A0A6J0L049</accession>
<dbReference type="PROSITE" id="PS50303">
    <property type="entry name" value="PUM_HD"/>
    <property type="match status" value="1"/>
</dbReference>
<dbReference type="InterPro" id="IPR016024">
    <property type="entry name" value="ARM-type_fold"/>
</dbReference>
<dbReference type="InterPro" id="IPR011989">
    <property type="entry name" value="ARM-like"/>
</dbReference>
<organism evidence="9 10">
    <name type="scientific">Raphanus sativus</name>
    <name type="common">Radish</name>
    <name type="synonym">Raphanus raphanistrum var. sativus</name>
    <dbReference type="NCBI Taxonomy" id="3726"/>
    <lineage>
        <taxon>Eukaryota</taxon>
        <taxon>Viridiplantae</taxon>
        <taxon>Streptophyta</taxon>
        <taxon>Embryophyta</taxon>
        <taxon>Tracheophyta</taxon>
        <taxon>Spermatophyta</taxon>
        <taxon>Magnoliopsida</taxon>
        <taxon>eudicotyledons</taxon>
        <taxon>Gunneridae</taxon>
        <taxon>Pentapetalae</taxon>
        <taxon>rosids</taxon>
        <taxon>malvids</taxon>
        <taxon>Brassicales</taxon>
        <taxon>Brassicaceae</taxon>
        <taxon>Brassiceae</taxon>
        <taxon>Raphanus</taxon>
    </lineage>
</organism>
<evidence type="ECO:0000256" key="1">
    <source>
        <dbReference type="ARBA" id="ARBA00004496"/>
    </source>
</evidence>
<dbReference type="GO" id="GO:0006417">
    <property type="term" value="P:regulation of translation"/>
    <property type="evidence" value="ECO:0007669"/>
    <property type="project" value="UniProtKB-KW"/>
</dbReference>
<name>A0A6J0L049_RAPSA</name>
<dbReference type="Proteomes" id="UP000504610">
    <property type="component" value="Chromosome 9"/>
</dbReference>
<gene>
    <name evidence="10" type="primary">LOC108824599</name>
</gene>
<evidence type="ECO:0000256" key="7">
    <source>
        <dbReference type="SAM" id="MobiDB-lite"/>
    </source>
</evidence>
<dbReference type="SMART" id="SM00025">
    <property type="entry name" value="Pumilio"/>
    <property type="match status" value="3"/>
</dbReference>
<sequence>MANGGDSIKQEHPTVPPRPPPTATPPPRETDLADDKAQSLLNSLRSTSFTPQEYETCMRSLTSVMTSSEDEDEALFQEVISKLNETEFWRMVGLLTLKPDDRYFLEIARNKNGSIRLHKLLGKSDNADALICVAILRHFFHAMTDKNVSYVVAIQGMRVFRHDKKRAMRDQLLHHAVSLARTRHGSIMLRAIITDDDFEYCRHCLLGKLAYNALLLSYDAYGTSVVQHALEHGALRSTRNISVRLRGHYAELSFTEGGRHIVEKLLERDEETEALVVEELLKCQGDELVKLATSVYGHFVVEKALKVTRVDLFKGLVNKLKPFLPLLRTSPQSTTIAEILESVR</sequence>
<evidence type="ECO:0000256" key="4">
    <source>
        <dbReference type="ARBA" id="ARBA00022845"/>
    </source>
</evidence>
<evidence type="ECO:0000313" key="9">
    <source>
        <dbReference type="Proteomes" id="UP000504610"/>
    </source>
</evidence>
<evidence type="ECO:0000256" key="3">
    <source>
        <dbReference type="ARBA" id="ARBA00022737"/>
    </source>
</evidence>
<dbReference type="Gene3D" id="1.25.10.10">
    <property type="entry name" value="Leucine-rich Repeat Variant"/>
    <property type="match status" value="1"/>
</dbReference>
<feature type="repeat" description="Pumilio" evidence="6">
    <location>
        <begin position="279"/>
        <end position="318"/>
    </location>
</feature>
<dbReference type="AlphaFoldDB" id="A0A6J0L049"/>
<dbReference type="PANTHER" id="PTHR12537">
    <property type="entry name" value="RNA BINDING PROTEIN PUMILIO-RELATED"/>
    <property type="match status" value="1"/>
</dbReference>
<dbReference type="InterPro" id="IPR033133">
    <property type="entry name" value="PUM-HD"/>
</dbReference>
<comment type="subcellular location">
    <subcellularLocation>
        <location evidence="1">Cytoplasm</location>
    </subcellularLocation>
</comment>
<dbReference type="GeneID" id="108824599"/>
<keyword evidence="3" id="KW-0677">Repeat</keyword>
<keyword evidence="5" id="KW-0694">RNA-binding</keyword>
<feature type="domain" description="PUM-HD" evidence="8">
    <location>
        <begin position="3"/>
        <end position="344"/>
    </location>
</feature>
<feature type="region of interest" description="Disordered" evidence="7">
    <location>
        <begin position="1"/>
        <end position="32"/>
    </location>
</feature>
<dbReference type="GO" id="GO:0003729">
    <property type="term" value="F:mRNA binding"/>
    <property type="evidence" value="ECO:0007669"/>
    <property type="project" value="TreeGrafter"/>
</dbReference>
<keyword evidence="2" id="KW-0963">Cytoplasm</keyword>
<dbReference type="Pfam" id="PF00806">
    <property type="entry name" value="PUF"/>
    <property type="match status" value="2"/>
</dbReference>
<protein>
    <submittedName>
        <fullName evidence="10">Pumilio homolog 20</fullName>
    </submittedName>
</protein>
<feature type="compositionally biased region" description="Pro residues" evidence="7">
    <location>
        <begin position="14"/>
        <end position="27"/>
    </location>
</feature>